<feature type="signal peptide" evidence="6">
    <location>
        <begin position="1"/>
        <end position="29"/>
    </location>
</feature>
<evidence type="ECO:0000256" key="3">
    <source>
        <dbReference type="ARBA" id="ARBA00022729"/>
    </source>
</evidence>
<evidence type="ECO:0000256" key="6">
    <source>
        <dbReference type="SAM" id="SignalP"/>
    </source>
</evidence>
<keyword evidence="4" id="KW-0472">Membrane</keyword>
<accession>A0A5C8K6F5</accession>
<dbReference type="AlphaFoldDB" id="A0A5C8K6F5"/>
<dbReference type="InterPro" id="IPR039910">
    <property type="entry name" value="D15-like"/>
</dbReference>
<dbReference type="Pfam" id="PF01103">
    <property type="entry name" value="Omp85"/>
    <property type="match status" value="1"/>
</dbReference>
<dbReference type="Proteomes" id="UP000321926">
    <property type="component" value="Unassembled WGS sequence"/>
</dbReference>
<evidence type="ECO:0000256" key="2">
    <source>
        <dbReference type="ARBA" id="ARBA00022692"/>
    </source>
</evidence>
<feature type="domain" description="Bacterial surface antigen (D15)" evidence="7">
    <location>
        <begin position="474"/>
        <end position="759"/>
    </location>
</feature>
<keyword evidence="3 6" id="KW-0732">Signal</keyword>
<reference evidence="8 9" key="1">
    <citation type="submission" date="2019-08" db="EMBL/GenBank/DDBJ databases">
        <authorList>
            <person name="Shi S."/>
        </authorList>
    </citation>
    <scope>NUCLEOTIDE SEQUENCE [LARGE SCALE GENOMIC DNA]</scope>
    <source>
        <strain evidence="8 9">GY10130</strain>
    </source>
</reference>
<dbReference type="InterPro" id="IPR000184">
    <property type="entry name" value="Bac_surfAg_D15"/>
</dbReference>
<name>A0A5C8K6F5_9BACT</name>
<dbReference type="PANTHER" id="PTHR12815">
    <property type="entry name" value="SORTING AND ASSEMBLY MACHINERY SAMM50 PROTEIN FAMILY MEMBER"/>
    <property type="match status" value="1"/>
</dbReference>
<dbReference type="PANTHER" id="PTHR12815:SF47">
    <property type="entry name" value="TRANSLOCATION AND ASSEMBLY MODULE SUBUNIT TAMA"/>
    <property type="match status" value="1"/>
</dbReference>
<evidence type="ECO:0000256" key="1">
    <source>
        <dbReference type="ARBA" id="ARBA00004370"/>
    </source>
</evidence>
<evidence type="ECO:0000256" key="5">
    <source>
        <dbReference type="ARBA" id="ARBA00023237"/>
    </source>
</evidence>
<dbReference type="GO" id="GO:0019867">
    <property type="term" value="C:outer membrane"/>
    <property type="evidence" value="ECO:0007669"/>
    <property type="project" value="InterPro"/>
</dbReference>
<gene>
    <name evidence="8" type="ORF">FVR03_12780</name>
</gene>
<evidence type="ECO:0000313" key="8">
    <source>
        <dbReference type="EMBL" id="TXK45311.1"/>
    </source>
</evidence>
<dbReference type="OrthoDB" id="9814535at2"/>
<proteinExistence type="predicted"/>
<organism evidence="8 9">
    <name type="scientific">Pontibacter qinzhouensis</name>
    <dbReference type="NCBI Taxonomy" id="2603253"/>
    <lineage>
        <taxon>Bacteria</taxon>
        <taxon>Pseudomonadati</taxon>
        <taxon>Bacteroidota</taxon>
        <taxon>Cytophagia</taxon>
        <taxon>Cytophagales</taxon>
        <taxon>Hymenobacteraceae</taxon>
        <taxon>Pontibacter</taxon>
    </lineage>
</organism>
<feature type="chain" id="PRO_5022757305" evidence="6">
    <location>
        <begin position="30"/>
        <end position="791"/>
    </location>
</feature>
<keyword evidence="2" id="KW-0812">Transmembrane</keyword>
<sequence length="791" mass="89297">MSAKILRSSFSFASLLLLTLLFWSCSSTKTVPEGDALFAGFKIKVNDEKDSSKRSSALATELSGTVRPKPNASIFGLRPKLWIYNAFYTEKEKGLGNWIQNKLGEPPVLLSEVDTNTVSDVMSSRLHNRGYFVNQVSSNTSIKKKKATINWTANIGEPYRIRKIAYTLDDSLPIHKAIQQTQAESLLKPDDPYDLSTMTQERVRIDAVLKNKGYFYFSPDLLIFSVDTTAGDRKADVLVRIKSAAPPRTLQAYKIDDVFIHADYFLNDSISTNDTLNIRGYRYIPSEDYVKAKHLLRGVFLYPDSLYTRQNQLLTVSRLMGLPAYKFVNLEYQPDTTTNDRLDAFLYLTPALKKSLRMEAQMVNKTNGFAGPGLLASFRNRNAFKGSELLTVDFTGTFESLVGGRGSDRENPETGEENLNSNLTSYELGVQTNLIIPRIVSPFRMRNLRTEFVPKTRINVGFNFLNRVNFFQMNSYNASYGYNWRPKQTITHEITPINLQYVQLVRTQPAFEEILANNRLLQRSFEEQFIIGSMYRFTYSNQAIKERKHQFYNDVSLDVSGNMVNALQSLTGADSPEEEAPRTLFGQAYSQYSRIQNDFRYYMKVGASSQIATRLLTGVGFSYGNSSTMPYVKQFSIGGPNSIRAFRPRSIGPGTYDVPDSLLFSFFDQTGDIKLEANVEYRFPIFGFVKGALFVDAGNIWLLRETVNPTTGEVDRPGGVFNTSTFMNQLAVGTGVGVRVDIEFFVIRLDFGIPVRVPYLPPGERNVIKDFNFGFTGDTGMTLNIAIGYPF</sequence>
<keyword evidence="9" id="KW-1185">Reference proteome</keyword>
<dbReference type="Gene3D" id="2.40.160.50">
    <property type="entry name" value="membrane protein fhac: a member of the omp85/tpsb transporter family"/>
    <property type="match status" value="1"/>
</dbReference>
<comment type="caution">
    <text evidence="8">The sequence shown here is derived from an EMBL/GenBank/DDBJ whole genome shotgun (WGS) entry which is preliminary data.</text>
</comment>
<comment type="subcellular location">
    <subcellularLocation>
        <location evidence="1">Membrane</location>
    </subcellularLocation>
</comment>
<evidence type="ECO:0000256" key="4">
    <source>
        <dbReference type="ARBA" id="ARBA00023136"/>
    </source>
</evidence>
<evidence type="ECO:0000259" key="7">
    <source>
        <dbReference type="Pfam" id="PF01103"/>
    </source>
</evidence>
<dbReference type="EMBL" id="VRTY01000044">
    <property type="protein sequence ID" value="TXK45311.1"/>
    <property type="molecule type" value="Genomic_DNA"/>
</dbReference>
<dbReference type="RefSeq" id="WP_147922140.1">
    <property type="nucleotide sequence ID" value="NZ_VRTY01000044.1"/>
</dbReference>
<keyword evidence="5" id="KW-0998">Cell outer membrane</keyword>
<protein>
    <submittedName>
        <fullName evidence="8">BamA/TamA family outer membrane protein</fullName>
    </submittedName>
</protein>
<evidence type="ECO:0000313" key="9">
    <source>
        <dbReference type="Proteomes" id="UP000321926"/>
    </source>
</evidence>